<dbReference type="InterPro" id="IPR009057">
    <property type="entry name" value="Homeodomain-like_sf"/>
</dbReference>
<keyword evidence="2" id="KW-0238">DNA-binding</keyword>
<dbReference type="InterPro" id="IPR018062">
    <property type="entry name" value="HTH_AraC-typ_CS"/>
</dbReference>
<keyword evidence="6" id="KW-1185">Reference proteome</keyword>
<accession>A0A4U2XZJ7</accession>
<dbReference type="RefSeq" id="WP_107897782.1">
    <property type="nucleotide sequence ID" value="NZ_PYWM01000059.1"/>
</dbReference>
<dbReference type="SMART" id="SM00342">
    <property type="entry name" value="HTH_ARAC"/>
    <property type="match status" value="1"/>
</dbReference>
<dbReference type="PROSITE" id="PS00041">
    <property type="entry name" value="HTH_ARAC_FAMILY_1"/>
    <property type="match status" value="1"/>
</dbReference>
<evidence type="ECO:0000256" key="2">
    <source>
        <dbReference type="ARBA" id="ARBA00023125"/>
    </source>
</evidence>
<sequence length="292" mass="33296">MYSEIVQKIVDTLEENLLTTWQLEHYATKIGYSKFYLTRQFKKETGLTIGEYIRKRRLAVSAFLLLHTDYTILDISFECQFQSQEAFTRAFKELYSMPPGKYRHMMRSLYTKEELEMTTTNEVKGWLLTGTNPSAYTMKADHEVFHTGSKSGYLGSTRPVEEGQFGTMMQVFSAKNWIGKRMKMSCFIKTKDAMKCGAWCRIDTINGDLLQFDNMDNRSIHGTTDWNYYSIVLDVPEESAAIHFGVLLAGSGEAWIDGIAFEEVDDSIPSTNIAGYAGELPLEPVNLGFDDL</sequence>
<dbReference type="AlphaFoldDB" id="A0A4U2XZJ7"/>
<dbReference type="Gene3D" id="2.60.120.260">
    <property type="entry name" value="Galactose-binding domain-like"/>
    <property type="match status" value="1"/>
</dbReference>
<evidence type="ECO:0000256" key="3">
    <source>
        <dbReference type="ARBA" id="ARBA00023163"/>
    </source>
</evidence>
<dbReference type="PANTHER" id="PTHR47504:SF6">
    <property type="entry name" value="ARAC-FAMILY TRANSCRIPTIONAL REGULATOR"/>
    <property type="match status" value="1"/>
</dbReference>
<evidence type="ECO:0000256" key="1">
    <source>
        <dbReference type="ARBA" id="ARBA00023015"/>
    </source>
</evidence>
<name>A0A4U2XZJ7_9BACI</name>
<dbReference type="Gene3D" id="1.10.10.60">
    <property type="entry name" value="Homeodomain-like"/>
    <property type="match status" value="2"/>
</dbReference>
<dbReference type="InterPro" id="IPR018060">
    <property type="entry name" value="HTH_AraC"/>
</dbReference>
<evidence type="ECO:0000259" key="4">
    <source>
        <dbReference type="PROSITE" id="PS01124"/>
    </source>
</evidence>
<dbReference type="SUPFAM" id="SSF46689">
    <property type="entry name" value="Homeodomain-like"/>
    <property type="match status" value="2"/>
</dbReference>
<dbReference type="PANTHER" id="PTHR47504">
    <property type="entry name" value="RIGHT ORIGIN-BINDING PROTEIN"/>
    <property type="match status" value="1"/>
</dbReference>
<proteinExistence type="predicted"/>
<feature type="domain" description="HTH araC/xylS-type" evidence="4">
    <location>
        <begin position="7"/>
        <end position="105"/>
    </location>
</feature>
<evidence type="ECO:0000313" key="5">
    <source>
        <dbReference type="EMBL" id="TKI53446.1"/>
    </source>
</evidence>
<keyword evidence="1" id="KW-0805">Transcription regulation</keyword>
<dbReference type="GO" id="GO:0043565">
    <property type="term" value="F:sequence-specific DNA binding"/>
    <property type="evidence" value="ECO:0007669"/>
    <property type="project" value="InterPro"/>
</dbReference>
<dbReference type="Proteomes" id="UP000308744">
    <property type="component" value="Unassembled WGS sequence"/>
</dbReference>
<dbReference type="Pfam" id="PF12833">
    <property type="entry name" value="HTH_18"/>
    <property type="match status" value="1"/>
</dbReference>
<reference evidence="5 6" key="1">
    <citation type="submission" date="2019-04" db="EMBL/GenBank/DDBJ databases">
        <title>Lysinibacillus genome sequencing.</title>
        <authorList>
            <person name="Dunlap C."/>
        </authorList>
    </citation>
    <scope>NUCLEOTIDE SEQUENCE [LARGE SCALE GENOMIC DNA]</scope>
    <source>
        <strain evidence="5 6">CCTCC AB 2010389</strain>
    </source>
</reference>
<dbReference type="PROSITE" id="PS01124">
    <property type="entry name" value="HTH_ARAC_FAMILY_2"/>
    <property type="match status" value="1"/>
</dbReference>
<dbReference type="InterPro" id="IPR050959">
    <property type="entry name" value="MarA-like"/>
</dbReference>
<protein>
    <submittedName>
        <fullName evidence="5">Helix-turn-helix transcriptional regulator</fullName>
    </submittedName>
</protein>
<dbReference type="EMBL" id="SZPU01000113">
    <property type="protein sequence ID" value="TKI53446.1"/>
    <property type="molecule type" value="Genomic_DNA"/>
</dbReference>
<evidence type="ECO:0000313" key="6">
    <source>
        <dbReference type="Proteomes" id="UP000308744"/>
    </source>
</evidence>
<keyword evidence="3" id="KW-0804">Transcription</keyword>
<comment type="caution">
    <text evidence="5">The sequence shown here is derived from an EMBL/GenBank/DDBJ whole genome shotgun (WGS) entry which is preliminary data.</text>
</comment>
<organism evidence="5 6">
    <name type="scientific">Lysinibacillus mangiferihumi</name>
    <dbReference type="NCBI Taxonomy" id="1130819"/>
    <lineage>
        <taxon>Bacteria</taxon>
        <taxon>Bacillati</taxon>
        <taxon>Bacillota</taxon>
        <taxon>Bacilli</taxon>
        <taxon>Bacillales</taxon>
        <taxon>Bacillaceae</taxon>
        <taxon>Lysinibacillus</taxon>
    </lineage>
</organism>
<dbReference type="GO" id="GO:0003700">
    <property type="term" value="F:DNA-binding transcription factor activity"/>
    <property type="evidence" value="ECO:0007669"/>
    <property type="project" value="InterPro"/>
</dbReference>
<gene>
    <name evidence="5" type="ORF">FC756_23925</name>
</gene>